<keyword evidence="3" id="KW-1185">Reference proteome</keyword>
<dbReference type="RefSeq" id="WP_015497217.1">
    <property type="nucleotide sequence ID" value="NC_020908.1"/>
</dbReference>
<dbReference type="EMBL" id="CP003742">
    <property type="protein sequence ID" value="AGI74267.1"/>
    <property type="molecule type" value="Genomic_DNA"/>
</dbReference>
<name>M9RPZ3_9RHOB</name>
<dbReference type="HOGENOM" id="CLU_1057030_0_0_5"/>
<gene>
    <name evidence="2" type="ORF">OA238_c43770</name>
</gene>
<evidence type="ECO:0000313" key="2">
    <source>
        <dbReference type="EMBL" id="AGI74267.1"/>
    </source>
</evidence>
<organism evidence="2 3">
    <name type="scientific">Octadecabacter arcticus 238</name>
    <dbReference type="NCBI Taxonomy" id="391616"/>
    <lineage>
        <taxon>Bacteria</taxon>
        <taxon>Pseudomonadati</taxon>
        <taxon>Pseudomonadota</taxon>
        <taxon>Alphaproteobacteria</taxon>
        <taxon>Rhodobacterales</taxon>
        <taxon>Roseobacteraceae</taxon>
        <taxon>Octadecabacter</taxon>
    </lineage>
</organism>
<sequence>MVKRKNSGHHPATTATSATRGANEWGLPNWTDAGDYGDWENWKFSRWRWEFNRRNSNYRSQAMEFFEILKTRDALTRDLRANKTPESRNRFNKLADLQAQSFTAFWRQWGYIEILDPSTSDYPDERLKILRSDGLHILDGSPSSEVGRSSLSPLIGQTTITFSLDKPLGEQLKSASVELKRKQKSLHGKLLQTRHHDVKRLEYLRTLDAREAMPKANWREFTEALFNAGLLGRHKSPEGGYCDPPPQAGRDKLNAANALRFNF</sequence>
<proteinExistence type="predicted"/>
<evidence type="ECO:0000313" key="3">
    <source>
        <dbReference type="Proteomes" id="UP000004688"/>
    </source>
</evidence>
<reference evidence="2 3" key="1">
    <citation type="journal article" date="2013" name="PLoS ONE">
        <title>Poles Apart: Arctic and Antarctic Octadecabacter strains Share High Genome Plasticity and a New Type of Xanthorhodopsin.</title>
        <authorList>
            <person name="Vollmers J."/>
            <person name="Voget S."/>
            <person name="Dietrich S."/>
            <person name="Gollnow K."/>
            <person name="Smits M."/>
            <person name="Meyer K."/>
            <person name="Brinkhoff T."/>
            <person name="Simon M."/>
            <person name="Daniel R."/>
        </authorList>
    </citation>
    <scope>NUCLEOTIDE SEQUENCE [LARGE SCALE GENOMIC DNA]</scope>
    <source>
        <strain evidence="2 3">238</strain>
    </source>
</reference>
<feature type="region of interest" description="Disordered" evidence="1">
    <location>
        <begin position="1"/>
        <end position="26"/>
    </location>
</feature>
<evidence type="ECO:0000256" key="1">
    <source>
        <dbReference type="SAM" id="MobiDB-lite"/>
    </source>
</evidence>
<dbReference type="KEGG" id="oar:OA238_c43770"/>
<dbReference type="OrthoDB" id="7862520at2"/>
<accession>M9RPZ3</accession>
<dbReference type="AlphaFoldDB" id="M9RPZ3"/>
<protein>
    <submittedName>
        <fullName evidence="2">Uncharacterized protein</fullName>
    </submittedName>
</protein>
<dbReference type="Proteomes" id="UP000004688">
    <property type="component" value="Chromosome"/>
</dbReference>